<dbReference type="RefSeq" id="WP_006623406.1">
    <property type="nucleotide sequence ID" value="NZ_FO818640.1"/>
</dbReference>
<sequence length="160" mass="18257">MNQGQSQISLRANMGSEGQMDELKYLATWVREQHAREYIFTWLLNQPGIWWSNGDVYQAAIQKSGSRLKEYVKNSKQEGLFQGIADKIRSDEAWDAIALSLARLIATYQEELVKLQEQNRLDINKVSEISPKFNPEIDDIWSSSLQEPLPDPNSDALTGL</sequence>
<evidence type="ECO:0000313" key="2">
    <source>
        <dbReference type="EMBL" id="CDM97676.1"/>
    </source>
</evidence>
<evidence type="ECO:0000313" key="3">
    <source>
        <dbReference type="Proteomes" id="UP000032946"/>
    </source>
</evidence>
<keyword evidence="3" id="KW-1185">Reference proteome</keyword>
<keyword evidence="1" id="KW-0175">Coiled coil</keyword>
<organism evidence="2 3">
    <name type="scientific">Limnospira indica PCC 8005</name>
    <dbReference type="NCBI Taxonomy" id="376219"/>
    <lineage>
        <taxon>Bacteria</taxon>
        <taxon>Bacillati</taxon>
        <taxon>Cyanobacteriota</taxon>
        <taxon>Cyanophyceae</taxon>
        <taxon>Oscillatoriophycideae</taxon>
        <taxon>Oscillatoriales</taxon>
        <taxon>Sirenicapillariaceae</taxon>
        <taxon>Limnospira</taxon>
    </lineage>
</organism>
<dbReference type="AlphaFoldDB" id="A0A9P1P0P9"/>
<accession>A0A9P1P0P9</accession>
<gene>
    <name evidence="2" type="ORF">ARTHRO_60277</name>
</gene>
<dbReference type="Proteomes" id="UP000032946">
    <property type="component" value="Chromosome"/>
</dbReference>
<feature type="coiled-coil region" evidence="1">
    <location>
        <begin position="98"/>
        <end position="125"/>
    </location>
</feature>
<reference evidence="2 3" key="1">
    <citation type="submission" date="2014-02" db="EMBL/GenBank/DDBJ databases">
        <authorList>
            <person name="Genoscope - CEA"/>
        </authorList>
    </citation>
    <scope>NUCLEOTIDE SEQUENCE [LARGE SCALE GENOMIC DNA]</scope>
    <source>
        <strain evidence="2 3">PCC 8005</strain>
    </source>
</reference>
<protein>
    <submittedName>
        <fullName evidence="2">Uncharacterized protein</fullName>
    </submittedName>
</protein>
<name>A0A9P1P0P9_9CYAN</name>
<proteinExistence type="predicted"/>
<evidence type="ECO:0000256" key="1">
    <source>
        <dbReference type="SAM" id="Coils"/>
    </source>
</evidence>
<dbReference type="EMBL" id="FO818640">
    <property type="protein sequence ID" value="CDM97676.1"/>
    <property type="molecule type" value="Genomic_DNA"/>
</dbReference>